<dbReference type="EMBL" id="BSDZ01000008">
    <property type="protein sequence ID" value="GLI60441.1"/>
    <property type="molecule type" value="Genomic_DNA"/>
</dbReference>
<sequence>GKVKEEAVAAQTSSFATNGDFSNASQQGCSSGLRRRRLGRSLLRGLVVAEFHCSVALRRRMDWAHVNMWPSELPPRSTVVLGGRDNLVPVREVRRMLANRAALLGPAHPHPRVLFREDLGHGGFLTDVECQTHVIAAALGVSLQTVRGRVSANAVQQQTSEPQKQEKQVTLQKGTQVRSECSSVPHIPLAVPP</sequence>
<keyword evidence="3" id="KW-1185">Reference proteome</keyword>
<comment type="caution">
    <text evidence="2">The sequence shown here is derived from an EMBL/GenBank/DDBJ whole genome shotgun (WGS) entry which is preliminary data.</text>
</comment>
<feature type="non-terminal residue" evidence="2">
    <location>
        <position position="1"/>
    </location>
</feature>
<evidence type="ECO:0008006" key="4">
    <source>
        <dbReference type="Google" id="ProtNLM"/>
    </source>
</evidence>
<reference evidence="2 3" key="1">
    <citation type="journal article" date="2023" name="IScience">
        <title>Expanded male sex-determining region conserved during the evolution of homothallism in the green alga Volvox.</title>
        <authorList>
            <person name="Yamamoto K."/>
            <person name="Matsuzaki R."/>
            <person name="Mahakham W."/>
            <person name="Heman W."/>
            <person name="Sekimoto H."/>
            <person name="Kawachi M."/>
            <person name="Minakuchi Y."/>
            <person name="Toyoda A."/>
            <person name="Nozaki H."/>
        </authorList>
    </citation>
    <scope>NUCLEOTIDE SEQUENCE [LARGE SCALE GENOMIC DNA]</scope>
    <source>
        <strain evidence="2 3">NIES-4468</strain>
    </source>
</reference>
<protein>
    <recommendedName>
        <fullName evidence="4">Peptidase S33 tripeptidyl aminopeptidase-like C-terminal domain-containing protein</fullName>
    </recommendedName>
</protein>
<gene>
    <name evidence="2" type="ORF">VaNZ11_002596</name>
</gene>
<accession>A0ABQ5RTL1</accession>
<dbReference type="Proteomes" id="UP001165090">
    <property type="component" value="Unassembled WGS sequence"/>
</dbReference>
<feature type="region of interest" description="Disordered" evidence="1">
    <location>
        <begin position="155"/>
        <end position="186"/>
    </location>
</feature>
<organism evidence="2 3">
    <name type="scientific">Volvox africanus</name>
    <dbReference type="NCBI Taxonomy" id="51714"/>
    <lineage>
        <taxon>Eukaryota</taxon>
        <taxon>Viridiplantae</taxon>
        <taxon>Chlorophyta</taxon>
        <taxon>core chlorophytes</taxon>
        <taxon>Chlorophyceae</taxon>
        <taxon>CS clade</taxon>
        <taxon>Chlamydomonadales</taxon>
        <taxon>Volvocaceae</taxon>
        <taxon>Volvox</taxon>
    </lineage>
</organism>
<name>A0ABQ5RTL1_9CHLO</name>
<evidence type="ECO:0000313" key="2">
    <source>
        <dbReference type="EMBL" id="GLI60441.1"/>
    </source>
</evidence>
<proteinExistence type="predicted"/>
<evidence type="ECO:0000313" key="3">
    <source>
        <dbReference type="Proteomes" id="UP001165090"/>
    </source>
</evidence>
<feature type="compositionally biased region" description="Polar residues" evidence="1">
    <location>
        <begin position="155"/>
        <end position="182"/>
    </location>
</feature>
<dbReference type="PANTHER" id="PTHR37471">
    <property type="entry name" value="UNNAMED PRODUCT"/>
    <property type="match status" value="1"/>
</dbReference>
<dbReference type="PANTHER" id="PTHR37471:SF1">
    <property type="entry name" value="AB HYDROLASE-1 DOMAIN-CONTAINING PROTEIN"/>
    <property type="match status" value="1"/>
</dbReference>
<evidence type="ECO:0000256" key="1">
    <source>
        <dbReference type="SAM" id="MobiDB-lite"/>
    </source>
</evidence>